<reference evidence="1" key="1">
    <citation type="submission" date="2017-05" db="UniProtKB">
        <authorList>
            <consortium name="EnsemblMetazoa"/>
        </authorList>
    </citation>
    <scope>IDENTIFICATION</scope>
</reference>
<dbReference type="EnsemblMetazoa" id="Aqu2.1.06400_001">
    <property type="protein sequence ID" value="Aqu2.1.06400_001"/>
    <property type="gene ID" value="Aqu2.1.06400"/>
</dbReference>
<accession>A0A1X7SWE4</accession>
<dbReference type="InParanoid" id="A0A1X7SWE4"/>
<evidence type="ECO:0000313" key="1">
    <source>
        <dbReference type="EnsemblMetazoa" id="Aqu2.1.06400_001"/>
    </source>
</evidence>
<sequence length="43" mass="5044">YSTQKANEALDYCDDLVEVHSTSEAYPSLQPQNQLCHWLFVIW</sequence>
<organism evidence="1">
    <name type="scientific">Amphimedon queenslandica</name>
    <name type="common">Sponge</name>
    <dbReference type="NCBI Taxonomy" id="400682"/>
    <lineage>
        <taxon>Eukaryota</taxon>
        <taxon>Metazoa</taxon>
        <taxon>Porifera</taxon>
        <taxon>Demospongiae</taxon>
        <taxon>Heteroscleromorpha</taxon>
        <taxon>Haplosclerida</taxon>
        <taxon>Niphatidae</taxon>
        <taxon>Amphimedon</taxon>
    </lineage>
</organism>
<proteinExistence type="predicted"/>
<dbReference type="AlphaFoldDB" id="A0A1X7SWE4"/>
<name>A0A1X7SWE4_AMPQE</name>
<protein>
    <submittedName>
        <fullName evidence="1">Uncharacterized protein</fullName>
    </submittedName>
</protein>